<name>A0A1V0SI64_9VIRU</name>
<dbReference type="Pfam" id="PF07453">
    <property type="entry name" value="NUMOD1"/>
    <property type="match status" value="2"/>
</dbReference>
<keyword evidence="2" id="KW-0378">Hydrolase</keyword>
<dbReference type="SMART" id="SM00497">
    <property type="entry name" value="IENR1"/>
    <property type="match status" value="2"/>
</dbReference>
<dbReference type="SMART" id="SM00507">
    <property type="entry name" value="HNHc"/>
    <property type="match status" value="2"/>
</dbReference>
<dbReference type="InterPro" id="IPR044925">
    <property type="entry name" value="His-Me_finger_sf"/>
</dbReference>
<dbReference type="GO" id="GO:0004519">
    <property type="term" value="F:endonuclease activity"/>
    <property type="evidence" value="ECO:0007669"/>
    <property type="project" value="UniProtKB-KW"/>
</dbReference>
<dbReference type="InterPro" id="IPR010896">
    <property type="entry name" value="NUMOD1"/>
</dbReference>
<dbReference type="InterPro" id="IPR036388">
    <property type="entry name" value="WH-like_DNA-bd_sf"/>
</dbReference>
<feature type="domain" description="HNH nuclease" evidence="1">
    <location>
        <begin position="62"/>
        <end position="110"/>
    </location>
</feature>
<dbReference type="Gene3D" id="1.10.10.10">
    <property type="entry name" value="Winged helix-like DNA-binding domain superfamily/Winged helix DNA-binding domain"/>
    <property type="match status" value="2"/>
</dbReference>
<sequence length="345" mass="40244">MGNNIKETETWKKLPDELKLSNYMISCKGRVYDLKKDRILDIDNHARYNGYVRLGITFDDNICKSVSLHFLVIHAFIGKGQPGQTIDHINRIRDDNRAVNLKWATPKEQSENREKPTEIKGKTIIQYDANKNIIREWDSISTASRTLKIHFNTIAKACKTNRISFCYFWQFKDDIPLENEIWNKIIVDEVPIKVSDQGRVQVSEIGKILDSSIAKEKEYARVKINKKRYRIHRLVCAAFKNFDLKSKLVVNHIDGNIKNNKLNNLEVITQKENVRHAHKIGLIPQKKQGYWRKVSRYDLDGNNEKIYESVQAAADDIGLKNSSHISETCKGIRKTCYEYLWKYKD</sequence>
<proteinExistence type="predicted"/>
<evidence type="ECO:0000313" key="2">
    <source>
        <dbReference type="EMBL" id="ARF11413.1"/>
    </source>
</evidence>
<keyword evidence="2" id="KW-0540">Nuclease</keyword>
<dbReference type="Gene3D" id="3.90.75.20">
    <property type="match status" value="2"/>
</dbReference>
<dbReference type="InterPro" id="IPR003647">
    <property type="entry name" value="Intron_nuc_1_rpt"/>
</dbReference>
<protein>
    <submittedName>
        <fullName evidence="2">HNH endonuclease</fullName>
    </submittedName>
</protein>
<accession>A0A1V0SI64</accession>
<organism evidence="2">
    <name type="scientific">Klosneuvirus KNV1</name>
    <dbReference type="NCBI Taxonomy" id="1977640"/>
    <lineage>
        <taxon>Viruses</taxon>
        <taxon>Varidnaviria</taxon>
        <taxon>Bamfordvirae</taxon>
        <taxon>Nucleocytoviricota</taxon>
        <taxon>Megaviricetes</taxon>
        <taxon>Imitervirales</taxon>
        <taxon>Mimiviridae</taxon>
        <taxon>Klosneuvirinae</taxon>
        <taxon>Klosneuvirus</taxon>
    </lineage>
</organism>
<dbReference type="InterPro" id="IPR003615">
    <property type="entry name" value="HNH_nuc"/>
</dbReference>
<dbReference type="Pfam" id="PF13392">
    <property type="entry name" value="HNH_3"/>
    <property type="match status" value="2"/>
</dbReference>
<gene>
    <name evidence="2" type="ORF">Klosneuvirus_1_270</name>
</gene>
<keyword evidence="2" id="KW-0255">Endonuclease</keyword>
<reference evidence="2" key="1">
    <citation type="journal article" date="2017" name="Science">
        <title>Giant viruses with an expanded complement of translation system components.</title>
        <authorList>
            <person name="Schulz F."/>
            <person name="Yutin N."/>
            <person name="Ivanova N.N."/>
            <person name="Ortega D.R."/>
            <person name="Lee T.K."/>
            <person name="Vierheilig J."/>
            <person name="Daims H."/>
            <person name="Horn M."/>
            <person name="Wagner M."/>
            <person name="Jensen G.J."/>
            <person name="Kyrpides N.C."/>
            <person name="Koonin E.V."/>
            <person name="Woyke T."/>
        </authorList>
    </citation>
    <scope>NUCLEOTIDE SEQUENCE</scope>
    <source>
        <strain evidence="2">KNV1</strain>
    </source>
</reference>
<dbReference type="SUPFAM" id="SSF54060">
    <property type="entry name" value="His-Me finger endonucleases"/>
    <property type="match status" value="2"/>
</dbReference>
<evidence type="ECO:0000259" key="1">
    <source>
        <dbReference type="SMART" id="SM00507"/>
    </source>
</evidence>
<feature type="domain" description="HNH nuclease" evidence="1">
    <location>
        <begin position="225"/>
        <end position="274"/>
    </location>
</feature>
<dbReference type="EMBL" id="KY684108">
    <property type="protein sequence ID" value="ARF11413.1"/>
    <property type="molecule type" value="Genomic_DNA"/>
</dbReference>